<dbReference type="EMBL" id="JAAOLX010000001">
    <property type="protein sequence ID" value="NHQ84851.1"/>
    <property type="molecule type" value="Genomic_DNA"/>
</dbReference>
<protein>
    <submittedName>
        <fullName evidence="2">AAA family ATPase</fullName>
    </submittedName>
</protein>
<evidence type="ECO:0000313" key="3">
    <source>
        <dbReference type="Proteomes" id="UP000712570"/>
    </source>
</evidence>
<dbReference type="Pfam" id="PF13401">
    <property type="entry name" value="AAA_22"/>
    <property type="match status" value="1"/>
</dbReference>
<dbReference type="SMART" id="SM00382">
    <property type="entry name" value="AAA"/>
    <property type="match status" value="1"/>
</dbReference>
<dbReference type="InterPro" id="IPR049945">
    <property type="entry name" value="AAA_22"/>
</dbReference>
<sequence length="339" mass="37723">MQPTLSKISNPAIQLQQLRIKHSRIDEVLTELDTLIYPGNQDSILVIGPTGVGKTMLAKHMRDSAVQAAVNEMQADAGHIPAVYVEAPSSGEKEFSWRLFFQRILAQLEGELNLPKVHYGIDTASGRFVKPRGQSNNSLAALRTSVERALKERGTRFLVIDEAAHIIRQSSNQRLCVQLDTLKSLTNACGTQIVLVGSYDLYPLVSLSAQLARRLHVLHFERYRLDSDTDIRAFRACIRSFERTLPDLWEGKLLLHADALQENTLGCIGTLSSVLTRAAMLAQQAGKWSDEVLRRALLTDAQHKQILSETLDGEMAINPSLTRTFAEEKPKQFGKRSAA</sequence>
<feature type="domain" description="AAA+ ATPase" evidence="1">
    <location>
        <begin position="40"/>
        <end position="224"/>
    </location>
</feature>
<accession>A0ABX0KL50</accession>
<dbReference type="PANTHER" id="PTHR35894">
    <property type="entry name" value="GENERAL SECRETION PATHWAY PROTEIN A-RELATED"/>
    <property type="match status" value="1"/>
</dbReference>
<dbReference type="RefSeq" id="WP_166821304.1">
    <property type="nucleotide sequence ID" value="NZ_JAAOLX010000001.1"/>
</dbReference>
<name>A0ABX0KL50_9NEIS</name>
<evidence type="ECO:0000313" key="2">
    <source>
        <dbReference type="EMBL" id="NHQ84851.1"/>
    </source>
</evidence>
<dbReference type="Gene3D" id="3.40.50.300">
    <property type="entry name" value="P-loop containing nucleotide triphosphate hydrolases"/>
    <property type="match status" value="1"/>
</dbReference>
<dbReference type="Proteomes" id="UP000712570">
    <property type="component" value="Unassembled WGS sequence"/>
</dbReference>
<organism evidence="2 3">
    <name type="scientific">Iodobacter violaceini</name>
    <dbReference type="NCBI Taxonomy" id="3044271"/>
    <lineage>
        <taxon>Bacteria</taxon>
        <taxon>Pseudomonadati</taxon>
        <taxon>Pseudomonadota</taxon>
        <taxon>Betaproteobacteria</taxon>
        <taxon>Neisseriales</taxon>
        <taxon>Chitinibacteraceae</taxon>
        <taxon>Iodobacter</taxon>
    </lineage>
</organism>
<dbReference type="PANTHER" id="PTHR35894:SF1">
    <property type="entry name" value="PHOSPHORIBULOKINASE _ URIDINE KINASE FAMILY"/>
    <property type="match status" value="1"/>
</dbReference>
<dbReference type="InterPro" id="IPR052026">
    <property type="entry name" value="ExeA_AAA_ATPase_DNA-bind"/>
</dbReference>
<keyword evidence="3" id="KW-1185">Reference proteome</keyword>
<dbReference type="SUPFAM" id="SSF52540">
    <property type="entry name" value="P-loop containing nucleoside triphosphate hydrolases"/>
    <property type="match status" value="1"/>
</dbReference>
<evidence type="ECO:0000259" key="1">
    <source>
        <dbReference type="SMART" id="SM00382"/>
    </source>
</evidence>
<proteinExistence type="predicted"/>
<comment type="caution">
    <text evidence="2">The sequence shown here is derived from an EMBL/GenBank/DDBJ whole genome shotgun (WGS) entry which is preliminary data.</text>
</comment>
<dbReference type="InterPro" id="IPR003593">
    <property type="entry name" value="AAA+_ATPase"/>
</dbReference>
<dbReference type="InterPro" id="IPR027417">
    <property type="entry name" value="P-loop_NTPase"/>
</dbReference>
<reference evidence="2 3" key="1">
    <citation type="submission" date="2020-03" db="EMBL/GenBank/DDBJ databases">
        <title>Draft genome sequence of environmentally isolated violet-colored cultures.</title>
        <authorList>
            <person name="Wilson H.S."/>
        </authorList>
    </citation>
    <scope>NUCLEOTIDE SEQUENCE [LARGE SCALE GENOMIC DNA]</scope>
    <source>
        <strain evidence="2 3">HSC-16F04</strain>
    </source>
</reference>
<gene>
    <name evidence="2" type="ORF">HA050_01825</name>
</gene>